<gene>
    <name evidence="6" type="ORF">XF10B_67030</name>
    <name evidence="3" type="ORF">XF1B_68250</name>
    <name evidence="4" type="ORF">XF4B_67490</name>
    <name evidence="5" type="ORF">XF8B_41440</name>
</gene>
<dbReference type="PANTHER" id="PTHR36448">
    <property type="entry name" value="BLR7373 PROTEIN"/>
    <property type="match status" value="1"/>
</dbReference>
<reference evidence="6" key="2">
    <citation type="submission" date="2020-05" db="EMBL/GenBank/DDBJ databases">
        <title>Complete genome sequence of Bradyrhizobium diazoefficiens XF10 isolated from soybean nodule.</title>
        <authorList>
            <person name="Noda R."/>
            <person name="Kakizaki K."/>
            <person name="Minamisawa K."/>
        </authorList>
    </citation>
    <scope>NUCLEOTIDE SEQUENCE</scope>
    <source>
        <strain evidence="6">XF10</strain>
    </source>
</reference>
<evidence type="ECO:0000313" key="4">
    <source>
        <dbReference type="EMBL" id="BCE50400.1"/>
    </source>
</evidence>
<evidence type="ECO:0000313" key="3">
    <source>
        <dbReference type="EMBL" id="BCE24144.1"/>
    </source>
</evidence>
<dbReference type="RefSeq" id="WP_028171509.1">
    <property type="nucleotide sequence ID" value="NZ_AXAX01000002.1"/>
</dbReference>
<dbReference type="PIRSF" id="PIRSF019307">
    <property type="entry name" value="UCP019307"/>
    <property type="match status" value="1"/>
</dbReference>
<protein>
    <submittedName>
        <fullName evidence="4">Cupin</fullName>
    </submittedName>
</protein>
<feature type="domain" description="Cupin type-1" evidence="2">
    <location>
        <begin position="94"/>
        <end position="147"/>
    </location>
</feature>
<dbReference type="AlphaFoldDB" id="A0A809ZHT3"/>
<dbReference type="Pfam" id="PF00190">
    <property type="entry name" value="Cupin_1"/>
    <property type="match status" value="1"/>
</dbReference>
<reference evidence="4" key="3">
    <citation type="submission" date="2020-05" db="EMBL/GenBank/DDBJ databases">
        <title>Complete genome sequence of Bradyrhizobium diazoefficiens XF4 isolated from soybean nodule.</title>
        <authorList>
            <person name="Noda R."/>
            <person name="Kakizaki K."/>
            <person name="Minamisawa K."/>
        </authorList>
    </citation>
    <scope>NUCLEOTIDE SEQUENCE</scope>
    <source>
        <strain evidence="4">XF4</strain>
    </source>
</reference>
<evidence type="ECO:0000313" key="6">
    <source>
        <dbReference type="EMBL" id="BCE93905.1"/>
    </source>
</evidence>
<dbReference type="EMBL" id="AP023099">
    <property type="protein sequence ID" value="BCE93905.1"/>
    <property type="molecule type" value="Genomic_DNA"/>
</dbReference>
<dbReference type="InterPro" id="IPR006045">
    <property type="entry name" value="Cupin_1"/>
</dbReference>
<evidence type="ECO:0000313" key="5">
    <source>
        <dbReference type="EMBL" id="BCE74033.1"/>
    </source>
</evidence>
<dbReference type="EMBL" id="AP023091">
    <property type="protein sequence ID" value="BCE24144.1"/>
    <property type="molecule type" value="Genomic_DNA"/>
</dbReference>
<accession>A0A809ZHT3</accession>
<dbReference type="CDD" id="cd02219">
    <property type="entry name" value="cupin_YjlB-like"/>
    <property type="match status" value="1"/>
</dbReference>
<dbReference type="InterPro" id="IPR014710">
    <property type="entry name" value="RmlC-like_jellyroll"/>
</dbReference>
<dbReference type="PANTHER" id="PTHR36448:SF2">
    <property type="entry name" value="CUPIN TYPE-1 DOMAIN-CONTAINING PROTEIN"/>
    <property type="match status" value="1"/>
</dbReference>
<dbReference type="SUPFAM" id="SSF51182">
    <property type="entry name" value="RmlC-like cupins"/>
    <property type="match status" value="1"/>
</dbReference>
<sequence>MPTLESLKRYAERATGLRRPGKRKAMDFAQARNPHTVRFKDDGLIPNHPRWPLVIYRRAVNLDERYDPAAEIEDLFEANGWGDTWRNTIYDYVHYHSRIHEVLGIARGKGRVRFGGKKKGRIFTLKAGDVAVLPAGTGHQCLGADDDFLVIGAYPPAGTYDECTTVEDRPRALKSIPKVPPPRKDPVYGAGGPLGRLWKTTK</sequence>
<organism evidence="4">
    <name type="scientific">Bradyrhizobium diazoefficiens</name>
    <dbReference type="NCBI Taxonomy" id="1355477"/>
    <lineage>
        <taxon>Bacteria</taxon>
        <taxon>Pseudomonadati</taxon>
        <taxon>Pseudomonadota</taxon>
        <taxon>Alphaproteobacteria</taxon>
        <taxon>Hyphomicrobiales</taxon>
        <taxon>Nitrobacteraceae</taxon>
        <taxon>Bradyrhizobium</taxon>
    </lineage>
</organism>
<evidence type="ECO:0000256" key="1">
    <source>
        <dbReference type="SAM" id="MobiDB-lite"/>
    </source>
</evidence>
<reference evidence="5" key="4">
    <citation type="submission" date="2020-05" db="EMBL/GenBank/DDBJ databases">
        <title>Complete genome sequence of Bradyrhizobium diazoefficiens XF8 isolated from soybean nodule.</title>
        <authorList>
            <person name="Noda R."/>
            <person name="Kakizaki K."/>
            <person name="Minamisawa K."/>
        </authorList>
    </citation>
    <scope>NUCLEOTIDE SEQUENCE</scope>
    <source>
        <strain evidence="5">XF8</strain>
    </source>
</reference>
<name>A0A809ZHT3_9BRAD</name>
<proteinExistence type="predicted"/>
<dbReference type="InterPro" id="IPR011051">
    <property type="entry name" value="RmlC_Cupin_sf"/>
</dbReference>
<feature type="region of interest" description="Disordered" evidence="1">
    <location>
        <begin position="174"/>
        <end position="202"/>
    </location>
</feature>
<dbReference type="Gene3D" id="2.60.120.10">
    <property type="entry name" value="Jelly Rolls"/>
    <property type="match status" value="1"/>
</dbReference>
<dbReference type="InterPro" id="IPR047121">
    <property type="entry name" value="YjiB-like"/>
</dbReference>
<reference evidence="3" key="1">
    <citation type="submission" date="2020-05" db="EMBL/GenBank/DDBJ databases">
        <title>Complete genome sequence of Bradyrhizobium diazoefficiens XF1 isolated from soybean nodule.</title>
        <authorList>
            <person name="Noda R."/>
            <person name="Kakizaki K."/>
            <person name="Minamisawa K."/>
        </authorList>
    </citation>
    <scope>NUCLEOTIDE SEQUENCE</scope>
    <source>
        <strain evidence="3">XF1</strain>
    </source>
</reference>
<dbReference type="EMBL" id="AP023097">
    <property type="protein sequence ID" value="BCE74033.1"/>
    <property type="molecule type" value="Genomic_DNA"/>
</dbReference>
<dbReference type="EMBL" id="AP023094">
    <property type="protein sequence ID" value="BCE50400.1"/>
    <property type="molecule type" value="Genomic_DNA"/>
</dbReference>
<dbReference type="InterPro" id="IPR014500">
    <property type="entry name" value="UCP019307_cupin"/>
</dbReference>
<evidence type="ECO:0000259" key="2">
    <source>
        <dbReference type="Pfam" id="PF00190"/>
    </source>
</evidence>